<evidence type="ECO:0000313" key="11">
    <source>
        <dbReference type="Proteomes" id="UP000694845"/>
    </source>
</evidence>
<evidence type="ECO:0000256" key="8">
    <source>
        <dbReference type="ARBA" id="ARBA00023224"/>
    </source>
</evidence>
<feature type="domain" description="G-protein coupled receptors family 1 profile" evidence="10">
    <location>
        <begin position="35"/>
        <end position="317"/>
    </location>
</feature>
<dbReference type="InterPro" id="IPR017452">
    <property type="entry name" value="GPCR_Rhodpsn_7TM"/>
</dbReference>
<feature type="transmembrane region" description="Helical" evidence="9">
    <location>
        <begin position="137"/>
        <end position="158"/>
    </location>
</feature>
<dbReference type="PROSITE" id="PS50262">
    <property type="entry name" value="G_PROTEIN_RECEP_F1_2"/>
    <property type="match status" value="1"/>
</dbReference>
<gene>
    <name evidence="12" type="primary">LOC110973451</name>
</gene>
<feature type="transmembrane region" description="Helical" evidence="9">
    <location>
        <begin position="191"/>
        <end position="210"/>
    </location>
</feature>
<dbReference type="SUPFAM" id="SSF81321">
    <property type="entry name" value="Family A G protein-coupled receptor-like"/>
    <property type="match status" value="1"/>
</dbReference>
<evidence type="ECO:0000259" key="10">
    <source>
        <dbReference type="PROSITE" id="PS50262"/>
    </source>
</evidence>
<proteinExistence type="predicted"/>
<dbReference type="KEGG" id="aplc:110973451"/>
<keyword evidence="4 9" id="KW-1133">Transmembrane helix</keyword>
<protein>
    <submittedName>
        <fullName evidence="12">5-hydroxytryptamine receptor 7-like</fullName>
    </submittedName>
</protein>
<keyword evidence="8" id="KW-0807">Transducer</keyword>
<dbReference type="InterPro" id="IPR000276">
    <property type="entry name" value="GPCR_Rhodpsn"/>
</dbReference>
<name>A0A8B7XIF2_ACAPL</name>
<feature type="transmembrane region" description="Helical" evidence="9">
    <location>
        <begin position="91"/>
        <end position="116"/>
    </location>
</feature>
<feature type="transmembrane region" description="Helical" evidence="9">
    <location>
        <begin position="20"/>
        <end position="44"/>
    </location>
</feature>
<evidence type="ECO:0000256" key="3">
    <source>
        <dbReference type="ARBA" id="ARBA00022692"/>
    </source>
</evidence>
<feature type="transmembrane region" description="Helical" evidence="9">
    <location>
        <begin position="274"/>
        <end position="293"/>
    </location>
</feature>
<dbReference type="Pfam" id="PF00001">
    <property type="entry name" value="7tm_1"/>
    <property type="match status" value="1"/>
</dbReference>
<evidence type="ECO:0000313" key="12">
    <source>
        <dbReference type="RefSeq" id="XP_022079986.1"/>
    </source>
</evidence>
<comment type="subcellular location">
    <subcellularLocation>
        <location evidence="1">Cell membrane</location>
        <topology evidence="1">Multi-pass membrane protein</topology>
    </subcellularLocation>
</comment>
<feature type="transmembrane region" description="Helical" evidence="9">
    <location>
        <begin position="299"/>
        <end position="317"/>
    </location>
</feature>
<evidence type="ECO:0000256" key="7">
    <source>
        <dbReference type="ARBA" id="ARBA00023170"/>
    </source>
</evidence>
<evidence type="ECO:0000256" key="5">
    <source>
        <dbReference type="ARBA" id="ARBA00023040"/>
    </source>
</evidence>
<dbReference type="PRINTS" id="PR00237">
    <property type="entry name" value="GPCRRHODOPSN"/>
</dbReference>
<evidence type="ECO:0000256" key="2">
    <source>
        <dbReference type="ARBA" id="ARBA00022475"/>
    </source>
</evidence>
<evidence type="ECO:0000256" key="9">
    <source>
        <dbReference type="SAM" id="Phobius"/>
    </source>
</evidence>
<dbReference type="Gene3D" id="1.20.1070.10">
    <property type="entry name" value="Rhodopsin 7-helix transmembrane proteins"/>
    <property type="match status" value="1"/>
</dbReference>
<keyword evidence="11" id="KW-1185">Reference proteome</keyword>
<keyword evidence="2" id="KW-1003">Cell membrane</keyword>
<evidence type="ECO:0000256" key="1">
    <source>
        <dbReference type="ARBA" id="ARBA00004651"/>
    </source>
</evidence>
<keyword evidence="3 9" id="KW-0812">Transmembrane</keyword>
<organism evidence="11 12">
    <name type="scientific">Acanthaster planci</name>
    <name type="common">Crown-of-thorns starfish</name>
    <dbReference type="NCBI Taxonomy" id="133434"/>
    <lineage>
        <taxon>Eukaryota</taxon>
        <taxon>Metazoa</taxon>
        <taxon>Echinodermata</taxon>
        <taxon>Eleutherozoa</taxon>
        <taxon>Asterozoa</taxon>
        <taxon>Asteroidea</taxon>
        <taxon>Valvatacea</taxon>
        <taxon>Valvatida</taxon>
        <taxon>Acanthasteridae</taxon>
        <taxon>Acanthaster</taxon>
    </lineage>
</organism>
<dbReference type="PANTHER" id="PTHR24228:SF72">
    <property type="entry name" value="G-PROTEIN COUPLED RECEPTORS FAMILY 1 PROFILE DOMAIN-CONTAINING PROTEIN"/>
    <property type="match status" value="1"/>
</dbReference>
<keyword evidence="6 9" id="KW-0472">Membrane</keyword>
<feature type="transmembrane region" description="Helical" evidence="9">
    <location>
        <begin position="56"/>
        <end position="79"/>
    </location>
</feature>
<reference evidence="12" key="1">
    <citation type="submission" date="2025-08" db="UniProtKB">
        <authorList>
            <consortium name="RefSeq"/>
        </authorList>
    </citation>
    <scope>IDENTIFICATION</scope>
</reference>
<keyword evidence="7" id="KW-0675">Receptor</keyword>
<accession>A0A8B7XIF2</accession>
<dbReference type="GeneID" id="110973451"/>
<dbReference type="Proteomes" id="UP000694845">
    <property type="component" value="Unplaced"/>
</dbReference>
<sequence>MDTSTDTHQYEFSDYTQRVMVATLLMIVTVVGVVGNSMVILAALLSKSLQTKTITFFVNMSAAHLTTALVLPWDVVALLSNGDFPRGDHEWICSVTTVVISITVGCGIYTLAFIGLNHFLLITQPTTYQKVFTPRKMAVWLIVTWLIPFLVILVPPLINVGEVGFNQKFHLCGTKSSNAWSFKVYNSIRVLGLYPIPLVCIITCYTLIYVHQQRKGQTLGSSSYQDPCDDRSLDSDITQGQGEKSAASIDQSGSSSVSSHVVGQTQMLTETMPFIIFGFVALLTPYAVCLFVRRLEPFVPYASGILFSSTCINPIIYGSRHRDFKIVFSSILRCRWNDIPQSSTFLKMVGWSKSREKETVGSHGHAD</sequence>
<dbReference type="RefSeq" id="XP_022079986.1">
    <property type="nucleotide sequence ID" value="XM_022224294.1"/>
</dbReference>
<dbReference type="AlphaFoldDB" id="A0A8B7XIF2"/>
<keyword evidence="5" id="KW-0297">G-protein coupled receptor</keyword>
<dbReference type="GO" id="GO:0005886">
    <property type="term" value="C:plasma membrane"/>
    <property type="evidence" value="ECO:0007669"/>
    <property type="project" value="UniProtKB-SubCell"/>
</dbReference>
<dbReference type="OrthoDB" id="10148204at2759"/>
<dbReference type="GO" id="GO:0004930">
    <property type="term" value="F:G protein-coupled receptor activity"/>
    <property type="evidence" value="ECO:0007669"/>
    <property type="project" value="UniProtKB-KW"/>
</dbReference>
<dbReference type="OMA" id="MAVWLIV"/>
<evidence type="ECO:0000256" key="4">
    <source>
        <dbReference type="ARBA" id="ARBA00022989"/>
    </source>
</evidence>
<dbReference type="CDD" id="cd00637">
    <property type="entry name" value="7tm_classA_rhodopsin-like"/>
    <property type="match status" value="1"/>
</dbReference>
<evidence type="ECO:0000256" key="6">
    <source>
        <dbReference type="ARBA" id="ARBA00023136"/>
    </source>
</evidence>
<dbReference type="PANTHER" id="PTHR24228">
    <property type="entry name" value="B2 BRADYKININ RECEPTOR/ANGIOTENSIN II RECEPTOR"/>
    <property type="match status" value="1"/>
</dbReference>